<protein>
    <recommendedName>
        <fullName evidence="3">SpaA-like prealbumin fold domain-containing protein</fullName>
    </recommendedName>
</protein>
<dbReference type="InterPro" id="IPR013783">
    <property type="entry name" value="Ig-like_fold"/>
</dbReference>
<feature type="transmembrane region" description="Helical" evidence="1">
    <location>
        <begin position="786"/>
        <end position="807"/>
    </location>
</feature>
<feature type="chain" id="PRO_5013034569" description="SpaA-like prealbumin fold domain-containing protein" evidence="2">
    <location>
        <begin position="34"/>
        <end position="816"/>
    </location>
</feature>
<feature type="domain" description="SpaA-like prealbumin fold" evidence="3">
    <location>
        <begin position="534"/>
        <end position="644"/>
    </location>
</feature>
<feature type="signal peptide" evidence="2">
    <location>
        <begin position="1"/>
        <end position="33"/>
    </location>
</feature>
<evidence type="ECO:0000313" key="5">
    <source>
        <dbReference type="Proteomes" id="UP000216454"/>
    </source>
</evidence>
<gene>
    <name evidence="4" type="ORF">PSSU_1721</name>
</gene>
<organism evidence="4 5">
    <name type="scientific">Pseudoscardovia suis</name>
    <dbReference type="NCBI Taxonomy" id="987063"/>
    <lineage>
        <taxon>Bacteria</taxon>
        <taxon>Bacillati</taxon>
        <taxon>Actinomycetota</taxon>
        <taxon>Actinomycetes</taxon>
        <taxon>Bifidobacteriales</taxon>
        <taxon>Bifidobacteriaceae</taxon>
        <taxon>Pseudoscardovia</taxon>
    </lineage>
</organism>
<sequence>MPIARQMFTRVMASAVTMACLATPFAFTRTAWAGQTSAEAGNATSTSSQNPVGAAATENLVQGGALDIMVNAAGSQEGGWNTLEGRQLTAYKLADYVDGTFHNTGDKQADGVAVDTPDALRTHLDRVLAKTTSVKDGKVENLPGWEDAGRDPIAWMGGFRQATGKNDQAAGTWGYGWNESGYQKDGVNSPGKALVGSVREFSDNLLIDSAALNAVKGQPHSQTVTCTHAATCKVTVPSTGVYLIIDSGAGLDKTYKSPKKDANGNACVTKKNILSSQSMIVPTQADAKDKAAGTTDGTRLGSVGKLGVITIKNQAGEDVEPCGQAKSLDGSKPEGMDANDHGSDVGDTIPYIVHYDVPDLSKYKNAFDNKDKWVYTYRVIDTTSKGLRINDGTLSITIPGTYGDTVTITPTKVDKLPDAWTDVSKSTGDGQPNEPDAWYAVERDYLGNKDATHLVIGLGRWLVKNYGEIRGTDNTHTLYQHEMTIKYTATVTPAALDNGNKVWNDNYVKYSDLTNSGITFDTPHTKIKQWLYDIDLTKKSSTSLAGLQGAKFTVKYKRLDYGNNQHNTDMKKEDTPLSWVELGSGTGIYRLATAEDKTGTTTIVKSGKNGKLGLHGVDLGTYTLTETEAYPNYRKLQKSESIMVNATFINHGFTSETTKDGHVIATDTYPAHQTAAVLTISQENQVLGQSMFTFSKGVKKEGLSFRTWSENKKNFVPVDESSKALKAIWGAPTDQKGNVYPDAQGLMLQTKDGAYVADDKTNWLDMQLTLRNQPNNVMLAQTGAQIMFGVTGMLGIILVGTGITLLVRRRMMESRA</sequence>
<keyword evidence="5" id="KW-1185">Reference proteome</keyword>
<evidence type="ECO:0000259" key="3">
    <source>
        <dbReference type="Pfam" id="PF17802"/>
    </source>
</evidence>
<dbReference type="RefSeq" id="WP_094692025.1">
    <property type="nucleotide sequence ID" value="NZ_MWWQ01000019.1"/>
</dbReference>
<dbReference type="Gene3D" id="2.60.40.10">
    <property type="entry name" value="Immunoglobulins"/>
    <property type="match status" value="1"/>
</dbReference>
<keyword evidence="1" id="KW-0812">Transmembrane</keyword>
<dbReference type="EMBL" id="MWWQ01000019">
    <property type="protein sequence ID" value="OZG48897.1"/>
    <property type="molecule type" value="Genomic_DNA"/>
</dbReference>
<comment type="caution">
    <text evidence="4">The sequence shown here is derived from an EMBL/GenBank/DDBJ whole genome shotgun (WGS) entry which is preliminary data.</text>
</comment>
<evidence type="ECO:0000256" key="1">
    <source>
        <dbReference type="SAM" id="Phobius"/>
    </source>
</evidence>
<dbReference type="OrthoDB" id="3223305at2"/>
<dbReference type="Proteomes" id="UP000216454">
    <property type="component" value="Unassembled WGS sequence"/>
</dbReference>
<reference evidence="4 5" key="1">
    <citation type="journal article" date="2017" name="BMC Genomics">
        <title>Comparative genomic and phylogenomic analyses of the Bifidobacteriaceae family.</title>
        <authorList>
            <person name="Lugli G.A."/>
            <person name="Milani C."/>
            <person name="Turroni F."/>
            <person name="Duranti S."/>
            <person name="Mancabelli L."/>
            <person name="Mangifesta M."/>
            <person name="Ferrario C."/>
            <person name="Modesto M."/>
            <person name="Mattarelli P."/>
            <person name="Jiri K."/>
            <person name="van Sinderen D."/>
            <person name="Ventura M."/>
        </authorList>
    </citation>
    <scope>NUCLEOTIDE SEQUENCE [LARGE SCALE GENOMIC DNA]</scope>
    <source>
        <strain evidence="4 5">DSM 24744</strain>
    </source>
</reference>
<keyword evidence="1" id="KW-1133">Transmembrane helix</keyword>
<proteinExistence type="predicted"/>
<accession>A0A261EPX2</accession>
<dbReference type="GO" id="GO:0005975">
    <property type="term" value="P:carbohydrate metabolic process"/>
    <property type="evidence" value="ECO:0007669"/>
    <property type="project" value="UniProtKB-ARBA"/>
</dbReference>
<dbReference type="AlphaFoldDB" id="A0A261EPX2"/>
<dbReference type="Pfam" id="PF17802">
    <property type="entry name" value="SpaA"/>
    <property type="match status" value="1"/>
</dbReference>
<keyword evidence="2" id="KW-0732">Signal</keyword>
<name>A0A261EPX2_9BIFI</name>
<keyword evidence="1" id="KW-0472">Membrane</keyword>
<dbReference type="Gene3D" id="2.60.40.740">
    <property type="match status" value="1"/>
</dbReference>
<evidence type="ECO:0000256" key="2">
    <source>
        <dbReference type="SAM" id="SignalP"/>
    </source>
</evidence>
<evidence type="ECO:0000313" key="4">
    <source>
        <dbReference type="EMBL" id="OZG48897.1"/>
    </source>
</evidence>
<dbReference type="InterPro" id="IPR041033">
    <property type="entry name" value="SpaA_PFL_dom_1"/>
</dbReference>